<dbReference type="PANTHER" id="PTHR31642:SF231">
    <property type="entry name" value="BAHD FAMILY ACYLTRANSFERASE, CLADE V"/>
    <property type="match status" value="1"/>
</dbReference>
<dbReference type="AlphaFoldDB" id="A0A8T0I0B1"/>
<sequence length="454" mass="50226">MGSEAVVAPLTELNVKIDEPEYVKPVEPCENTSPFFLTNADQMLAFTVETMYFYAANPEKPSDTVADTLKMALSKILVHYDFLAGRVRLNEQLKRMEIDRNYAGAQFATASCDLTLAELGDVSVPNALFRKFVPQAHNATTISDIPLMMVQVTTFKCGGHAIGFGMSHLVWDGHGVVDFLFNLTSLAQGGPLVSEPKPNRDMFKARDPPTPVFDHPEYLKLDDLGHVPSLGGPFTTPEAAESEFEGIAPSPKHITQVFPFSAKDLATLKMRAMAEGVLKKVSTFEALAGHVWQARTKAIDALPNDIAQLLYAVDVRDRLDPPLPKGFVGNALYSACARATCEEVRNGPLSFCVQEIQKANQRITNDYIRSGIDWWEVYRGVPAVTSGIFITSWQKMPFYSMDFGWGKPVFAGPAVHPMVEFVIFLPSRHQNGSLDVVLGLQPDVMTRFQEHVRV</sequence>
<organism evidence="2 3">
    <name type="scientific">Ceratodon purpureus</name>
    <name type="common">Fire moss</name>
    <name type="synonym">Dicranum purpureum</name>
    <dbReference type="NCBI Taxonomy" id="3225"/>
    <lineage>
        <taxon>Eukaryota</taxon>
        <taxon>Viridiplantae</taxon>
        <taxon>Streptophyta</taxon>
        <taxon>Embryophyta</taxon>
        <taxon>Bryophyta</taxon>
        <taxon>Bryophytina</taxon>
        <taxon>Bryopsida</taxon>
        <taxon>Dicranidae</taxon>
        <taxon>Pseudoditrichales</taxon>
        <taxon>Ditrichaceae</taxon>
        <taxon>Ceratodon</taxon>
    </lineage>
</organism>
<gene>
    <name evidence="2" type="ORF">KC19_5G073300</name>
</gene>
<dbReference type="Gene3D" id="3.30.559.10">
    <property type="entry name" value="Chloramphenicol acetyltransferase-like domain"/>
    <property type="match status" value="2"/>
</dbReference>
<evidence type="ECO:0000256" key="1">
    <source>
        <dbReference type="ARBA" id="ARBA00009861"/>
    </source>
</evidence>
<dbReference type="Proteomes" id="UP000822688">
    <property type="component" value="Chromosome 5"/>
</dbReference>
<reference evidence="2" key="1">
    <citation type="submission" date="2020-06" db="EMBL/GenBank/DDBJ databases">
        <title>WGS assembly of Ceratodon purpureus strain R40.</title>
        <authorList>
            <person name="Carey S.B."/>
            <person name="Jenkins J."/>
            <person name="Shu S."/>
            <person name="Lovell J.T."/>
            <person name="Sreedasyam A."/>
            <person name="Maumus F."/>
            <person name="Tiley G.P."/>
            <person name="Fernandez-Pozo N."/>
            <person name="Barry K."/>
            <person name="Chen C."/>
            <person name="Wang M."/>
            <person name="Lipzen A."/>
            <person name="Daum C."/>
            <person name="Saski C.A."/>
            <person name="Payton A.C."/>
            <person name="Mcbreen J.C."/>
            <person name="Conrad R.E."/>
            <person name="Kollar L.M."/>
            <person name="Olsson S."/>
            <person name="Huttunen S."/>
            <person name="Landis J.B."/>
            <person name="Wickett N.J."/>
            <person name="Johnson M.G."/>
            <person name="Rensing S.A."/>
            <person name="Grimwood J."/>
            <person name="Schmutz J."/>
            <person name="Mcdaniel S.F."/>
        </authorList>
    </citation>
    <scope>NUCLEOTIDE SEQUENCE</scope>
    <source>
        <strain evidence="2">R40</strain>
    </source>
</reference>
<dbReference type="GO" id="GO:0016747">
    <property type="term" value="F:acyltransferase activity, transferring groups other than amino-acyl groups"/>
    <property type="evidence" value="ECO:0007669"/>
    <property type="project" value="TreeGrafter"/>
</dbReference>
<proteinExistence type="inferred from homology"/>
<protein>
    <submittedName>
        <fullName evidence="2">Uncharacterized protein</fullName>
    </submittedName>
</protein>
<evidence type="ECO:0000313" key="2">
    <source>
        <dbReference type="EMBL" id="KAG0576351.1"/>
    </source>
</evidence>
<accession>A0A8T0I0B1</accession>
<dbReference type="SUPFAM" id="SSF52777">
    <property type="entry name" value="CoA-dependent acyltransferases"/>
    <property type="match status" value="1"/>
</dbReference>
<keyword evidence="3" id="KW-1185">Reference proteome</keyword>
<comment type="caution">
    <text evidence="2">The sequence shown here is derived from an EMBL/GenBank/DDBJ whole genome shotgun (WGS) entry which is preliminary data.</text>
</comment>
<dbReference type="Pfam" id="PF02458">
    <property type="entry name" value="Transferase"/>
    <property type="match status" value="1"/>
</dbReference>
<dbReference type="EMBL" id="CM026425">
    <property type="protein sequence ID" value="KAG0576351.1"/>
    <property type="molecule type" value="Genomic_DNA"/>
</dbReference>
<dbReference type="InterPro" id="IPR023213">
    <property type="entry name" value="CAT-like_dom_sf"/>
</dbReference>
<dbReference type="InterPro" id="IPR050317">
    <property type="entry name" value="Plant_Fungal_Acyltransferase"/>
</dbReference>
<name>A0A8T0I0B1_CERPU</name>
<comment type="similarity">
    <text evidence="1">Belongs to the plant acyltransferase family.</text>
</comment>
<dbReference type="PANTHER" id="PTHR31642">
    <property type="entry name" value="TRICHOTHECENE 3-O-ACETYLTRANSFERASE"/>
    <property type="match status" value="1"/>
</dbReference>
<evidence type="ECO:0000313" key="3">
    <source>
        <dbReference type="Proteomes" id="UP000822688"/>
    </source>
</evidence>